<evidence type="ECO:0000259" key="8">
    <source>
        <dbReference type="Pfam" id="PF02397"/>
    </source>
</evidence>
<dbReference type="EC" id="2.7.8.-" evidence="9"/>
<dbReference type="GO" id="GO:0016780">
    <property type="term" value="F:phosphotransferase activity, for other substituted phosphate groups"/>
    <property type="evidence" value="ECO:0007669"/>
    <property type="project" value="TreeGrafter"/>
</dbReference>
<comment type="caution">
    <text evidence="9">The sequence shown here is derived from an EMBL/GenBank/DDBJ whole genome shotgun (WGS) entry which is preliminary data.</text>
</comment>
<keyword evidence="3 9" id="KW-0808">Transferase</keyword>
<organism evidence="9 10">
    <name type="scientific">Demequina lignilytica</name>
    <dbReference type="NCBI Taxonomy" id="3051663"/>
    <lineage>
        <taxon>Bacteria</taxon>
        <taxon>Bacillati</taxon>
        <taxon>Actinomycetota</taxon>
        <taxon>Actinomycetes</taxon>
        <taxon>Micrococcales</taxon>
        <taxon>Demequinaceae</taxon>
        <taxon>Demequina</taxon>
    </lineage>
</organism>
<dbReference type="PANTHER" id="PTHR30576">
    <property type="entry name" value="COLANIC BIOSYNTHESIS UDP-GLUCOSE LIPID CARRIER TRANSFERASE"/>
    <property type="match status" value="1"/>
</dbReference>
<dbReference type="GO" id="GO:0016020">
    <property type="term" value="C:membrane"/>
    <property type="evidence" value="ECO:0007669"/>
    <property type="project" value="UniProtKB-SubCell"/>
</dbReference>
<feature type="transmembrane region" description="Helical" evidence="7">
    <location>
        <begin position="299"/>
        <end position="319"/>
    </location>
</feature>
<dbReference type="AlphaFoldDB" id="A0AB35MK67"/>
<dbReference type="PANTHER" id="PTHR30576:SF10">
    <property type="entry name" value="SLL5057 PROTEIN"/>
    <property type="match status" value="1"/>
</dbReference>
<reference evidence="9 10" key="1">
    <citation type="submission" date="2023-06" db="EMBL/GenBank/DDBJ databases">
        <title>SYSU T0a273.</title>
        <authorList>
            <person name="Gao L."/>
            <person name="Fang B.-Z."/>
            <person name="Li W.-J."/>
        </authorList>
    </citation>
    <scope>NUCLEOTIDE SEQUENCE [LARGE SCALE GENOMIC DNA]</scope>
    <source>
        <strain evidence="9 10">SYSU T0a273</strain>
    </source>
</reference>
<evidence type="ECO:0000313" key="10">
    <source>
        <dbReference type="Proteomes" id="UP001172756"/>
    </source>
</evidence>
<gene>
    <name evidence="9" type="ORF">QQ002_11485</name>
</gene>
<keyword evidence="4 7" id="KW-0812">Transmembrane</keyword>
<comment type="subcellular location">
    <subcellularLocation>
        <location evidence="1">Membrane</location>
        <topology evidence="1">Multi-pass membrane protein</topology>
    </subcellularLocation>
</comment>
<evidence type="ECO:0000256" key="2">
    <source>
        <dbReference type="ARBA" id="ARBA00006464"/>
    </source>
</evidence>
<evidence type="ECO:0000256" key="1">
    <source>
        <dbReference type="ARBA" id="ARBA00004141"/>
    </source>
</evidence>
<feature type="transmembrane region" description="Helical" evidence="7">
    <location>
        <begin position="24"/>
        <end position="46"/>
    </location>
</feature>
<dbReference type="RefSeq" id="WP_301160809.1">
    <property type="nucleotide sequence ID" value="NZ_JAUHQB010000009.1"/>
</dbReference>
<dbReference type="InterPro" id="IPR003362">
    <property type="entry name" value="Bact_transf"/>
</dbReference>
<sequence length="486" mass="53412">MALLDIAPSGVGTRSWARAIQRRIAFTDAFVVALIMVVAHGVRFGWDPFATLVGPSGPAYWWVTVMISVLWILQLGWTRSRDTRILGQGPEEYQRVGSAGWRTFAIVAIVGFMSQWQISRGYLLFALPLGTLVLFGYRRAWRMWLCEQRNLGRLRQPVVIVGPQRTVEQMIRRLARTAREHSYQVAGVCVPGAGDAALAPDLAHIPVLGAIADAPAAAGEVTADYIVLVGTEEVSLKEARRLEYALEDSGVGLIVAPTVADIAVPRVAVSQVAGLPLMHVDPPTFTGPARVLKAIADRVGAAAILVVLAVPMLAIALAVRLTSPGPVLFRQQRVGLAHAPFEMLKFRTMYVDSEERLAAILEENEGNGVHFKMREDPRVTSVGRLLRRFSLDELPQLINVLTGDMSIVGPRPPLPREVELWEDDVARRQLVKPGITGLWQVSGRSDLSWEETVRLDLHYTQNWTLGLDALILLRTAWAVVAGRGAY</sequence>
<dbReference type="InterPro" id="IPR017475">
    <property type="entry name" value="EPS_sugar_tfrase"/>
</dbReference>
<dbReference type="Proteomes" id="UP001172756">
    <property type="component" value="Unassembled WGS sequence"/>
</dbReference>
<evidence type="ECO:0000256" key="4">
    <source>
        <dbReference type="ARBA" id="ARBA00022692"/>
    </source>
</evidence>
<accession>A0AB35MK67</accession>
<keyword evidence="5 7" id="KW-1133">Transmembrane helix</keyword>
<dbReference type="EMBL" id="JAUHQB010000009">
    <property type="protein sequence ID" value="MDN4484163.1"/>
    <property type="molecule type" value="Genomic_DNA"/>
</dbReference>
<protein>
    <submittedName>
        <fullName evidence="9">Sugar transferase</fullName>
        <ecNumber evidence="9">2.7.8.-</ecNumber>
    </submittedName>
</protein>
<dbReference type="NCBIfam" id="TIGR03025">
    <property type="entry name" value="EPS_sugtrans"/>
    <property type="match status" value="1"/>
</dbReference>
<evidence type="ECO:0000313" key="9">
    <source>
        <dbReference type="EMBL" id="MDN4484163.1"/>
    </source>
</evidence>
<feature type="transmembrane region" description="Helical" evidence="7">
    <location>
        <begin position="99"/>
        <end position="116"/>
    </location>
</feature>
<keyword evidence="6 7" id="KW-0472">Membrane</keyword>
<dbReference type="Pfam" id="PF02397">
    <property type="entry name" value="Bac_transf"/>
    <property type="match status" value="1"/>
</dbReference>
<evidence type="ECO:0000256" key="5">
    <source>
        <dbReference type="ARBA" id="ARBA00022989"/>
    </source>
</evidence>
<proteinExistence type="inferred from homology"/>
<name>A0AB35MK67_9MICO</name>
<comment type="similarity">
    <text evidence="2">Belongs to the bacterial sugar transferase family.</text>
</comment>
<evidence type="ECO:0000256" key="6">
    <source>
        <dbReference type="ARBA" id="ARBA00023136"/>
    </source>
</evidence>
<feature type="transmembrane region" description="Helical" evidence="7">
    <location>
        <begin position="58"/>
        <end position="78"/>
    </location>
</feature>
<feature type="transmembrane region" description="Helical" evidence="7">
    <location>
        <begin position="122"/>
        <end position="141"/>
    </location>
</feature>
<feature type="domain" description="Bacterial sugar transferase" evidence="8">
    <location>
        <begin position="293"/>
        <end position="480"/>
    </location>
</feature>
<evidence type="ECO:0000256" key="3">
    <source>
        <dbReference type="ARBA" id="ARBA00022679"/>
    </source>
</evidence>
<evidence type="ECO:0000256" key="7">
    <source>
        <dbReference type="SAM" id="Phobius"/>
    </source>
</evidence>